<proteinExistence type="predicted"/>
<evidence type="ECO:0000313" key="2">
    <source>
        <dbReference type="Proteomes" id="UP000036923"/>
    </source>
</evidence>
<sequence length="208" mass="24172">MSAFLGKIHYWLYNKIQLHEALIEEVAQSSANKGFNAKELLEKSYLEFGYPVKGNLENEIEHSNIHGWLQEKIIRVEQRLAYVTTELLKSGILSKEDIADIFRKNAQEIMNQIDIHDAAPQDIFTFIFDYMLEGMPCDRVNEIIENNSTKISWKTTMCLHEGYWNAVGGNINNFYFFRDSWINGFLGASGINYRYNRTEDAVNTIERV</sequence>
<dbReference type="RefSeq" id="WP_036937383.1">
    <property type="nucleotide sequence ID" value="NZ_JQKC01000005.1"/>
</dbReference>
<dbReference type="eggNOG" id="ENOG50322UQ">
    <property type="taxonomic scope" value="Bacteria"/>
</dbReference>
<dbReference type="Proteomes" id="UP000036923">
    <property type="component" value="Unassembled WGS sequence"/>
</dbReference>
<name>A0A0L6JU70_9FIRM</name>
<organism evidence="1 2">
    <name type="scientific">Pseudobacteroides cellulosolvens ATCC 35603 = DSM 2933</name>
    <dbReference type="NCBI Taxonomy" id="398512"/>
    <lineage>
        <taxon>Bacteria</taxon>
        <taxon>Bacillati</taxon>
        <taxon>Bacillota</taxon>
        <taxon>Clostridia</taxon>
        <taxon>Eubacteriales</taxon>
        <taxon>Oscillospiraceae</taxon>
        <taxon>Pseudobacteroides</taxon>
    </lineage>
</organism>
<reference evidence="2" key="1">
    <citation type="submission" date="2015-07" db="EMBL/GenBank/DDBJ databases">
        <title>Near-Complete Genome Sequence of the Cellulolytic Bacterium Bacteroides (Pseudobacteroides) cellulosolvens ATCC 35603.</title>
        <authorList>
            <person name="Dassa B."/>
            <person name="Utturkar S.M."/>
            <person name="Klingeman D.M."/>
            <person name="Hurt R.A."/>
            <person name="Keller M."/>
            <person name="Xu J."/>
            <person name="Reddy Y.H.K."/>
            <person name="Borovok I."/>
            <person name="Grinberg I.R."/>
            <person name="Lamed R."/>
            <person name="Zhivin O."/>
            <person name="Bayer E.A."/>
            <person name="Brown S.D."/>
        </authorList>
    </citation>
    <scope>NUCLEOTIDE SEQUENCE [LARGE SCALE GENOMIC DNA]</scope>
    <source>
        <strain evidence="2">DSM 2933</strain>
    </source>
</reference>
<evidence type="ECO:0000313" key="1">
    <source>
        <dbReference type="EMBL" id="KNY28977.1"/>
    </source>
</evidence>
<dbReference type="STRING" id="398512.Bccel_4251"/>
<protein>
    <submittedName>
        <fullName evidence="1">Uncharacterized protein</fullName>
    </submittedName>
</protein>
<accession>A0A0L6JU70</accession>
<dbReference type="PATRIC" id="fig|398512.5.peg.4451"/>
<dbReference type="OrthoDB" id="9777242at2"/>
<dbReference type="EMBL" id="LGTC01000001">
    <property type="protein sequence ID" value="KNY28977.1"/>
    <property type="molecule type" value="Genomic_DNA"/>
</dbReference>
<comment type="caution">
    <text evidence="1">The sequence shown here is derived from an EMBL/GenBank/DDBJ whole genome shotgun (WGS) entry which is preliminary data.</text>
</comment>
<gene>
    <name evidence="1" type="ORF">Bccel_4251</name>
</gene>
<dbReference type="AlphaFoldDB" id="A0A0L6JU70"/>
<keyword evidence="2" id="KW-1185">Reference proteome</keyword>